<keyword evidence="2" id="KW-1185">Reference proteome</keyword>
<dbReference type="EMBL" id="UYRT01097312">
    <property type="protein sequence ID" value="VDN41224.1"/>
    <property type="molecule type" value="Genomic_DNA"/>
</dbReference>
<protein>
    <submittedName>
        <fullName evidence="1">Uncharacterized protein</fullName>
    </submittedName>
</protein>
<organism evidence="1 2">
    <name type="scientific">Gongylonema pulchrum</name>
    <dbReference type="NCBI Taxonomy" id="637853"/>
    <lineage>
        <taxon>Eukaryota</taxon>
        <taxon>Metazoa</taxon>
        <taxon>Ecdysozoa</taxon>
        <taxon>Nematoda</taxon>
        <taxon>Chromadorea</taxon>
        <taxon>Rhabditida</taxon>
        <taxon>Spirurina</taxon>
        <taxon>Spiruromorpha</taxon>
        <taxon>Spiruroidea</taxon>
        <taxon>Gongylonematidae</taxon>
        <taxon>Gongylonema</taxon>
    </lineage>
</organism>
<name>A0A3P7NEW1_9BILA</name>
<gene>
    <name evidence="1" type="ORF">GPUH_LOCUS23265</name>
</gene>
<sequence length="52" mass="5618">MANCNMRQNHRLDGSGAISIFPGNGFSPAKSISTVTSSMFSARRSYARPSRP</sequence>
<evidence type="ECO:0000313" key="1">
    <source>
        <dbReference type="EMBL" id="VDN41224.1"/>
    </source>
</evidence>
<dbReference type="Proteomes" id="UP000271098">
    <property type="component" value="Unassembled WGS sequence"/>
</dbReference>
<dbReference type="AlphaFoldDB" id="A0A3P7NEW1"/>
<proteinExistence type="predicted"/>
<reference evidence="1 2" key="1">
    <citation type="submission" date="2018-11" db="EMBL/GenBank/DDBJ databases">
        <authorList>
            <consortium name="Pathogen Informatics"/>
        </authorList>
    </citation>
    <scope>NUCLEOTIDE SEQUENCE [LARGE SCALE GENOMIC DNA]</scope>
</reference>
<accession>A0A3P7NEW1</accession>
<evidence type="ECO:0000313" key="2">
    <source>
        <dbReference type="Proteomes" id="UP000271098"/>
    </source>
</evidence>